<reference evidence="4 5" key="1">
    <citation type="submission" date="2020-07" db="EMBL/GenBank/DDBJ databases">
        <title>Endozoicomonas sp. nov., isolated from sediment.</title>
        <authorList>
            <person name="Gu T."/>
        </authorList>
    </citation>
    <scope>NUCLEOTIDE SEQUENCE [LARGE SCALE GENOMIC DNA]</scope>
    <source>
        <strain evidence="4 5">SM1973</strain>
    </source>
</reference>
<dbReference type="EMBL" id="JACCKB010000007">
    <property type="protein sequence ID" value="NYZ65735.1"/>
    <property type="molecule type" value="Genomic_DNA"/>
</dbReference>
<organism evidence="4 5">
    <name type="scientific">Spartinivicinus marinus</name>
    <dbReference type="NCBI Taxonomy" id="2994442"/>
    <lineage>
        <taxon>Bacteria</taxon>
        <taxon>Pseudomonadati</taxon>
        <taxon>Pseudomonadota</taxon>
        <taxon>Gammaproteobacteria</taxon>
        <taxon>Oceanospirillales</taxon>
        <taxon>Zooshikellaceae</taxon>
        <taxon>Spartinivicinus</taxon>
    </lineage>
</organism>
<gene>
    <name evidence="4" type="ORF">H0A36_06895</name>
</gene>
<dbReference type="SMART" id="SM00062">
    <property type="entry name" value="PBPb"/>
    <property type="match status" value="1"/>
</dbReference>
<evidence type="ECO:0000313" key="5">
    <source>
        <dbReference type="Proteomes" id="UP000569732"/>
    </source>
</evidence>
<dbReference type="Proteomes" id="UP000569732">
    <property type="component" value="Unassembled WGS sequence"/>
</dbReference>
<dbReference type="RefSeq" id="WP_180567761.1">
    <property type="nucleotide sequence ID" value="NZ_JACCKB010000007.1"/>
</dbReference>
<dbReference type="PANTHER" id="PTHR35936">
    <property type="entry name" value="MEMBRANE-BOUND LYTIC MUREIN TRANSGLYCOSYLASE F"/>
    <property type="match status" value="1"/>
</dbReference>
<dbReference type="AlphaFoldDB" id="A0A853I905"/>
<dbReference type="Gene3D" id="3.40.190.10">
    <property type="entry name" value="Periplasmic binding protein-like II"/>
    <property type="match status" value="2"/>
</dbReference>
<comment type="caution">
    <text evidence="4">The sequence shown here is derived from an EMBL/GenBank/DDBJ whole genome shotgun (WGS) entry which is preliminary data.</text>
</comment>
<dbReference type="PANTHER" id="PTHR35936:SF25">
    <property type="entry name" value="ABC TRANSPORTER SUBSTRATE-BINDING PROTEIN"/>
    <property type="match status" value="1"/>
</dbReference>
<comment type="similarity">
    <text evidence="1">Belongs to the bacterial solute-binding protein 3 family.</text>
</comment>
<proteinExistence type="inferred from homology"/>
<dbReference type="InterPro" id="IPR001638">
    <property type="entry name" value="Solute-binding_3/MltF_N"/>
</dbReference>
<keyword evidence="2" id="KW-0732">Signal</keyword>
<dbReference type="Pfam" id="PF00497">
    <property type="entry name" value="SBP_bac_3"/>
    <property type="match status" value="1"/>
</dbReference>
<protein>
    <submittedName>
        <fullName evidence="4">Transporter substrate-binding domain-containing protein</fullName>
    </submittedName>
</protein>
<feature type="domain" description="Solute-binding protein family 3/N-terminal" evidence="3">
    <location>
        <begin position="11"/>
        <end position="232"/>
    </location>
</feature>
<dbReference type="SUPFAM" id="SSF53850">
    <property type="entry name" value="Periplasmic binding protein-like II"/>
    <property type="match status" value="1"/>
</dbReference>
<sequence length="232" mass="26872">MSVTTLTCANSFTVGVEDIDYYPFYRYKNKEYSGAAYDILEAFAKKNNYTFTYKGMPITRLLKSYLNGEVDFKFPDNIYWGQQDKKNYSVTYSQPVLKFIDGGLVKPENKGKGIEWLKRLGTLRGFTAWDYLDLIKAKKISLRGVSSLDSLIKQVVSDRLDAAYFNVHVASYYLKHELNKEGVVIFDESLPHTKSNYHLSSIKHAKIINQFNQFLLEEQTSIKKIIEKYELD</sequence>
<keyword evidence="5" id="KW-1185">Reference proteome</keyword>
<name>A0A853I905_9GAMM</name>
<evidence type="ECO:0000313" key="4">
    <source>
        <dbReference type="EMBL" id="NYZ65735.1"/>
    </source>
</evidence>
<evidence type="ECO:0000256" key="1">
    <source>
        <dbReference type="ARBA" id="ARBA00010333"/>
    </source>
</evidence>
<accession>A0A853I905</accession>
<evidence type="ECO:0000256" key="2">
    <source>
        <dbReference type="ARBA" id="ARBA00022729"/>
    </source>
</evidence>
<evidence type="ECO:0000259" key="3">
    <source>
        <dbReference type="SMART" id="SM00062"/>
    </source>
</evidence>